<keyword evidence="4 16" id="KW-0132">Cell division</keyword>
<keyword evidence="7 16" id="KW-0812">Transmembrane</keyword>
<dbReference type="InterPro" id="IPR005311">
    <property type="entry name" value="PBP_dimer"/>
</dbReference>
<evidence type="ECO:0000313" key="19">
    <source>
        <dbReference type="EMBL" id="MBB5018847.1"/>
    </source>
</evidence>
<evidence type="ECO:0000256" key="2">
    <source>
        <dbReference type="ARBA" id="ARBA00022475"/>
    </source>
</evidence>
<feature type="transmembrane region" description="Helical" evidence="16">
    <location>
        <begin position="15"/>
        <end position="37"/>
    </location>
</feature>
<reference evidence="19 20" key="1">
    <citation type="submission" date="2020-08" db="EMBL/GenBank/DDBJ databases">
        <title>Genomic Encyclopedia of Type Strains, Phase IV (KMG-IV): sequencing the most valuable type-strain genomes for metagenomic binning, comparative biology and taxonomic classification.</title>
        <authorList>
            <person name="Goeker M."/>
        </authorList>
    </citation>
    <scope>NUCLEOTIDE SEQUENCE [LARGE SCALE GENOMIC DNA]</scope>
    <source>
        <strain evidence="19 20">DSM 27165</strain>
    </source>
</reference>
<dbReference type="InterPro" id="IPR037532">
    <property type="entry name" value="FtsI_transpept"/>
</dbReference>
<evidence type="ECO:0000256" key="1">
    <source>
        <dbReference type="ARBA" id="ARBA00004370"/>
    </source>
</evidence>
<feature type="active site" description="Acyl-ester intermediate" evidence="16">
    <location>
        <position position="298"/>
    </location>
</feature>
<organism evidence="19 20">
    <name type="scientific">Chitinivorax tropicus</name>
    <dbReference type="NCBI Taxonomy" id="714531"/>
    <lineage>
        <taxon>Bacteria</taxon>
        <taxon>Pseudomonadati</taxon>
        <taxon>Pseudomonadota</taxon>
        <taxon>Betaproteobacteria</taxon>
        <taxon>Chitinivorax</taxon>
    </lineage>
</organism>
<dbReference type="GO" id="GO:0000917">
    <property type="term" value="P:division septum assembly"/>
    <property type="evidence" value="ECO:0007669"/>
    <property type="project" value="UniProtKB-KW"/>
</dbReference>
<sequence>MYTANTNLNARLPAWRSYVLMAALGAGFAALVGRAVYLQGFNRDFLQEQGEARYSRVMKLEPVRGMITDRNGEPLAISTPVQSIWASPSDMDALPNDEQLGKLAKLLGAKADDLKKKLADGRKKDFVYLRRQLHPEVAEKVMALGIPGIYKMREYRRYYPAGEVLAHVIGQTGIDDQGQEGIELTRNGVLAGKPGSRHVLKDRRGYIVEDVTNMKPPVDGQTLTLSIDRNLQYLAYRELKAAVEENKAKAGGAVILDAHTGEVLALANVPSYNPNNRGVIDMARKRNRVLTDLYEPGSTMKPFTAAAALEAGTFKPSSIINVAGGMSFGKYTIHDAHPHGALTVEQVIQVSSNIGAAKMALSLDREYYYDYLRSLGFGQPPHTGFPGEASGRVRHWKTIKPVETATTSYGHGISVSLVQMARAYMIFANDGEIKPISFLKQVAPPPGQQVISKANAEAMKKMLEMVTQPGGTATRAQVVGYRVGGKTGTANKLEGGGYSKSKYVASFVGIAPISNPRLVVAVMIDEPGGGTYYGGTVSAPVFSRITTAALRSLAVPNDAPVNNIILPNTDPQEAIEGTM</sequence>
<keyword evidence="11 16" id="KW-1133">Transmembrane helix</keyword>
<dbReference type="PANTHER" id="PTHR30627">
    <property type="entry name" value="PEPTIDOGLYCAN D,D-TRANSPEPTIDASE"/>
    <property type="match status" value="1"/>
</dbReference>
<proteinExistence type="inferred from homology"/>
<dbReference type="AlphaFoldDB" id="A0A840MPA1"/>
<evidence type="ECO:0000256" key="8">
    <source>
        <dbReference type="ARBA" id="ARBA00022801"/>
    </source>
</evidence>
<dbReference type="Pfam" id="PF00905">
    <property type="entry name" value="Transpeptidase"/>
    <property type="match status" value="1"/>
</dbReference>
<accession>A0A840MPA1</accession>
<comment type="catalytic activity">
    <reaction evidence="16">
        <text>Preferential cleavage: (Ac)2-L-Lys-D-Ala-|-D-Ala. Also transpeptidation of peptidyl-alanyl moieties that are N-acyl substituents of D-alanine.</text>
        <dbReference type="EC" id="3.4.16.4"/>
    </reaction>
</comment>
<name>A0A840MPA1_9PROT</name>
<comment type="subcellular location">
    <subcellularLocation>
        <location evidence="16">Cell inner membrane</location>
        <topology evidence="16">Single-pass membrane protein</topology>
    </subcellularLocation>
    <subcellularLocation>
        <location evidence="1">Membrane</location>
    </subcellularLocation>
</comment>
<dbReference type="Proteomes" id="UP000575898">
    <property type="component" value="Unassembled WGS sequence"/>
</dbReference>
<dbReference type="EC" id="3.4.16.4" evidence="16"/>
<evidence type="ECO:0000313" key="20">
    <source>
        <dbReference type="Proteomes" id="UP000575898"/>
    </source>
</evidence>
<evidence type="ECO:0000256" key="11">
    <source>
        <dbReference type="ARBA" id="ARBA00022989"/>
    </source>
</evidence>
<evidence type="ECO:0000256" key="16">
    <source>
        <dbReference type="HAMAP-Rule" id="MF_02080"/>
    </source>
</evidence>
<dbReference type="Gene3D" id="3.30.450.330">
    <property type="match status" value="1"/>
</dbReference>
<comment type="pathway">
    <text evidence="16">Cell wall biogenesis; peptidoglycan biosynthesis.</text>
</comment>
<dbReference type="UniPathway" id="UPA00219"/>
<keyword evidence="3 16" id="KW-0997">Cell inner membrane</keyword>
<keyword evidence="15 16" id="KW-0961">Cell wall biogenesis/degradation</keyword>
<dbReference type="Gene3D" id="3.90.1310.10">
    <property type="entry name" value="Penicillin-binding protein 2a (Domain 2)"/>
    <property type="match status" value="1"/>
</dbReference>
<evidence type="ECO:0000256" key="14">
    <source>
        <dbReference type="ARBA" id="ARBA00023306"/>
    </source>
</evidence>
<dbReference type="PANTHER" id="PTHR30627:SF1">
    <property type="entry name" value="PEPTIDOGLYCAN D,D-TRANSPEPTIDASE FTSI"/>
    <property type="match status" value="1"/>
</dbReference>
<dbReference type="SUPFAM" id="SSF56601">
    <property type="entry name" value="beta-lactamase/transpeptidase-like"/>
    <property type="match status" value="1"/>
</dbReference>
<dbReference type="InterPro" id="IPR012338">
    <property type="entry name" value="Beta-lactam/transpept-like"/>
</dbReference>
<evidence type="ECO:0000259" key="17">
    <source>
        <dbReference type="Pfam" id="PF00905"/>
    </source>
</evidence>
<dbReference type="GO" id="GO:0071555">
    <property type="term" value="P:cell wall organization"/>
    <property type="evidence" value="ECO:0007669"/>
    <property type="project" value="UniProtKB-KW"/>
</dbReference>
<keyword evidence="20" id="KW-1185">Reference proteome</keyword>
<evidence type="ECO:0000256" key="10">
    <source>
        <dbReference type="ARBA" id="ARBA00022984"/>
    </source>
</evidence>
<evidence type="ECO:0000256" key="6">
    <source>
        <dbReference type="ARBA" id="ARBA00022670"/>
    </source>
</evidence>
<dbReference type="GO" id="GO:0005886">
    <property type="term" value="C:plasma membrane"/>
    <property type="evidence" value="ECO:0007669"/>
    <property type="project" value="UniProtKB-SubCell"/>
</dbReference>
<dbReference type="EMBL" id="JACHHY010000012">
    <property type="protein sequence ID" value="MBB5018847.1"/>
    <property type="molecule type" value="Genomic_DNA"/>
</dbReference>
<keyword evidence="6 16" id="KW-0645">Protease</keyword>
<dbReference type="InterPro" id="IPR036138">
    <property type="entry name" value="PBP_dimer_sf"/>
</dbReference>
<evidence type="ECO:0000256" key="13">
    <source>
        <dbReference type="ARBA" id="ARBA00023210"/>
    </source>
</evidence>
<dbReference type="GO" id="GO:0006508">
    <property type="term" value="P:proteolysis"/>
    <property type="evidence" value="ECO:0007669"/>
    <property type="project" value="UniProtKB-KW"/>
</dbReference>
<comment type="caution">
    <text evidence="19">The sequence shown here is derived from an EMBL/GenBank/DDBJ whole genome shotgun (WGS) entry which is preliminary data.</text>
</comment>
<dbReference type="GO" id="GO:0043093">
    <property type="term" value="P:FtsZ-dependent cytokinesis"/>
    <property type="evidence" value="ECO:0007669"/>
    <property type="project" value="UniProtKB-UniRule"/>
</dbReference>
<evidence type="ECO:0000256" key="9">
    <source>
        <dbReference type="ARBA" id="ARBA00022960"/>
    </source>
</evidence>
<evidence type="ECO:0000256" key="7">
    <source>
        <dbReference type="ARBA" id="ARBA00022692"/>
    </source>
</evidence>
<dbReference type="HAMAP" id="MF_02080">
    <property type="entry name" value="FtsI_transpept"/>
    <property type="match status" value="1"/>
</dbReference>
<keyword evidence="14 16" id="KW-0131">Cell cycle</keyword>
<dbReference type="Gene3D" id="3.40.710.10">
    <property type="entry name" value="DD-peptidase/beta-lactamase superfamily"/>
    <property type="match status" value="1"/>
</dbReference>
<dbReference type="GO" id="GO:0008955">
    <property type="term" value="F:peptidoglycan glycosyltransferase activity"/>
    <property type="evidence" value="ECO:0007669"/>
    <property type="project" value="InterPro"/>
</dbReference>
<dbReference type="InterPro" id="IPR050515">
    <property type="entry name" value="Beta-lactam/transpept"/>
</dbReference>
<keyword evidence="12 16" id="KW-0472">Membrane</keyword>
<comment type="similarity">
    <text evidence="16">Belongs to the transpeptidase family. FtsI subfamily.</text>
</comment>
<evidence type="ECO:0000256" key="3">
    <source>
        <dbReference type="ARBA" id="ARBA00022519"/>
    </source>
</evidence>
<keyword evidence="10 16" id="KW-0573">Peptidoglycan synthesis</keyword>
<keyword evidence="8 16" id="KW-0378">Hydrolase</keyword>
<evidence type="ECO:0000256" key="15">
    <source>
        <dbReference type="ARBA" id="ARBA00023316"/>
    </source>
</evidence>
<dbReference type="InterPro" id="IPR001460">
    <property type="entry name" value="PCN-bd_Tpept"/>
</dbReference>
<evidence type="ECO:0000256" key="12">
    <source>
        <dbReference type="ARBA" id="ARBA00023136"/>
    </source>
</evidence>
<protein>
    <recommendedName>
        <fullName evidence="16">Peptidoglycan D,D-transpeptidase FtsI</fullName>
        <ecNumber evidence="16">3.4.16.4</ecNumber>
    </recommendedName>
    <alternativeName>
        <fullName evidence="16">Penicillin-binding protein 3</fullName>
        <shortName evidence="16">PBP-3</shortName>
    </alternativeName>
</protein>
<keyword evidence="9 16" id="KW-0133">Cell shape</keyword>
<dbReference type="SUPFAM" id="SSF56519">
    <property type="entry name" value="Penicillin binding protein dimerisation domain"/>
    <property type="match status" value="1"/>
</dbReference>
<dbReference type="GO" id="GO:0009252">
    <property type="term" value="P:peptidoglycan biosynthetic process"/>
    <property type="evidence" value="ECO:0007669"/>
    <property type="project" value="UniProtKB-UniRule"/>
</dbReference>
<dbReference type="RefSeq" id="WP_184038770.1">
    <property type="nucleotide sequence ID" value="NZ_JACHHY010000012.1"/>
</dbReference>
<dbReference type="Pfam" id="PF03717">
    <property type="entry name" value="PBP_dimer"/>
    <property type="match status" value="1"/>
</dbReference>
<keyword evidence="2 16" id="KW-1003">Cell membrane</keyword>
<feature type="domain" description="Penicillin-binding protein transpeptidase" evidence="17">
    <location>
        <begin position="251"/>
        <end position="546"/>
    </location>
</feature>
<evidence type="ECO:0000256" key="4">
    <source>
        <dbReference type="ARBA" id="ARBA00022618"/>
    </source>
</evidence>
<keyword evidence="5 16" id="KW-0121">Carboxypeptidase</keyword>
<feature type="domain" description="Penicillin-binding protein dimerisation" evidence="18">
    <location>
        <begin position="60"/>
        <end position="210"/>
    </location>
</feature>
<dbReference type="GO" id="GO:0008658">
    <property type="term" value="F:penicillin binding"/>
    <property type="evidence" value="ECO:0007669"/>
    <property type="project" value="InterPro"/>
</dbReference>
<evidence type="ECO:0000259" key="18">
    <source>
        <dbReference type="Pfam" id="PF03717"/>
    </source>
</evidence>
<keyword evidence="13 16" id="KW-0717">Septation</keyword>
<gene>
    <name evidence="16" type="primary">ftsI</name>
    <name evidence="19" type="ORF">HNQ59_002144</name>
</gene>
<dbReference type="GO" id="GO:0008360">
    <property type="term" value="P:regulation of cell shape"/>
    <property type="evidence" value="ECO:0007669"/>
    <property type="project" value="UniProtKB-KW"/>
</dbReference>
<comment type="function">
    <text evidence="16">Catalyzes cross-linking of the peptidoglycan cell wall at the division septum.</text>
</comment>
<dbReference type="GO" id="GO:0009002">
    <property type="term" value="F:serine-type D-Ala-D-Ala carboxypeptidase activity"/>
    <property type="evidence" value="ECO:0007669"/>
    <property type="project" value="UniProtKB-UniRule"/>
</dbReference>
<evidence type="ECO:0000256" key="5">
    <source>
        <dbReference type="ARBA" id="ARBA00022645"/>
    </source>
</evidence>